<comment type="similarity">
    <text evidence="9">Belongs to the G-protein coupled receptor 1 family.</text>
</comment>
<evidence type="ECO:0000313" key="13">
    <source>
        <dbReference type="WBParaSite" id="PEQ_0000526801-mRNA-1"/>
    </source>
</evidence>
<feature type="transmembrane region" description="Helical" evidence="10">
    <location>
        <begin position="169"/>
        <end position="189"/>
    </location>
</feature>
<evidence type="ECO:0000313" key="12">
    <source>
        <dbReference type="Proteomes" id="UP000887564"/>
    </source>
</evidence>
<evidence type="ECO:0000256" key="1">
    <source>
        <dbReference type="ARBA" id="ARBA00004651"/>
    </source>
</evidence>
<sequence length="194" mass="21578">MKVIHQSISQDNCGLRGRILQSIPVVLLTVLDLLVGLVVMPLSLLDLLHSHKWPLGRVLCGIWATTDVLLCTASILNLCVISLDRYMAITRPLRYPRTRSKKMAAGLLSCVWLLSLIICSPPWFVPGWGLFTQYNSNDILISNITSVYSSTAARHPFACVYSPSVPYRIYSALGSFYIPLLISTSRICINKLKA</sequence>
<dbReference type="GO" id="GO:0004993">
    <property type="term" value="F:G protein-coupled serotonin receptor activity"/>
    <property type="evidence" value="ECO:0007669"/>
    <property type="project" value="TreeGrafter"/>
</dbReference>
<dbReference type="GO" id="GO:0007187">
    <property type="term" value="P:G protein-coupled receptor signaling pathway, coupled to cyclic nucleotide second messenger"/>
    <property type="evidence" value="ECO:0007669"/>
    <property type="project" value="TreeGrafter"/>
</dbReference>
<evidence type="ECO:0000256" key="5">
    <source>
        <dbReference type="ARBA" id="ARBA00023040"/>
    </source>
</evidence>
<dbReference type="GO" id="GO:0030425">
    <property type="term" value="C:dendrite"/>
    <property type="evidence" value="ECO:0007669"/>
    <property type="project" value="TreeGrafter"/>
</dbReference>
<feature type="transmembrane region" description="Helical" evidence="10">
    <location>
        <begin position="104"/>
        <end position="124"/>
    </location>
</feature>
<dbReference type="AlphaFoldDB" id="A0A914RFJ2"/>
<dbReference type="PRINTS" id="PR00237">
    <property type="entry name" value="GPCRRHODOPSN"/>
</dbReference>
<keyword evidence="12" id="KW-1185">Reference proteome</keyword>
<comment type="subcellular location">
    <subcellularLocation>
        <location evidence="1">Cell membrane</location>
        <topology evidence="1">Multi-pass membrane protein</topology>
    </subcellularLocation>
</comment>
<name>A0A914RFJ2_PAREQ</name>
<dbReference type="SUPFAM" id="SSF81321">
    <property type="entry name" value="Family A G protein-coupled receptor-like"/>
    <property type="match status" value="1"/>
</dbReference>
<keyword evidence="5 9" id="KW-0297">G-protein coupled receptor</keyword>
<evidence type="ECO:0000256" key="7">
    <source>
        <dbReference type="ARBA" id="ARBA00023170"/>
    </source>
</evidence>
<dbReference type="InterPro" id="IPR017452">
    <property type="entry name" value="GPCR_Rhodpsn_7TM"/>
</dbReference>
<evidence type="ECO:0000256" key="10">
    <source>
        <dbReference type="SAM" id="Phobius"/>
    </source>
</evidence>
<dbReference type="PANTHER" id="PTHR24247:SF257">
    <property type="entry name" value="OCTOPAMINE RECEPTOR OAMB"/>
    <property type="match status" value="1"/>
</dbReference>
<reference evidence="13" key="1">
    <citation type="submission" date="2022-11" db="UniProtKB">
        <authorList>
            <consortium name="WormBaseParasite"/>
        </authorList>
    </citation>
    <scope>IDENTIFICATION</scope>
</reference>
<evidence type="ECO:0000256" key="3">
    <source>
        <dbReference type="ARBA" id="ARBA00022692"/>
    </source>
</evidence>
<dbReference type="Proteomes" id="UP000887564">
    <property type="component" value="Unplaced"/>
</dbReference>
<accession>A0A914RFJ2</accession>
<dbReference type="WBParaSite" id="PEQ_0000526801-mRNA-1">
    <property type="protein sequence ID" value="PEQ_0000526801-mRNA-1"/>
    <property type="gene ID" value="PEQ_0000526801"/>
</dbReference>
<evidence type="ECO:0000256" key="6">
    <source>
        <dbReference type="ARBA" id="ARBA00023136"/>
    </source>
</evidence>
<dbReference type="InterPro" id="IPR000276">
    <property type="entry name" value="GPCR_Rhodpsn"/>
</dbReference>
<keyword evidence="8 9" id="KW-0807">Transducer</keyword>
<dbReference type="Pfam" id="PF00001">
    <property type="entry name" value="7tm_1"/>
    <property type="match status" value="1"/>
</dbReference>
<organism evidence="12 13">
    <name type="scientific">Parascaris equorum</name>
    <name type="common">Equine roundworm</name>
    <dbReference type="NCBI Taxonomy" id="6256"/>
    <lineage>
        <taxon>Eukaryota</taxon>
        <taxon>Metazoa</taxon>
        <taxon>Ecdysozoa</taxon>
        <taxon>Nematoda</taxon>
        <taxon>Chromadorea</taxon>
        <taxon>Rhabditida</taxon>
        <taxon>Spirurina</taxon>
        <taxon>Ascaridomorpha</taxon>
        <taxon>Ascaridoidea</taxon>
        <taxon>Ascarididae</taxon>
        <taxon>Parascaris</taxon>
    </lineage>
</organism>
<keyword evidence="4 10" id="KW-1133">Transmembrane helix</keyword>
<dbReference type="Gene3D" id="1.20.1070.10">
    <property type="entry name" value="Rhodopsin 7-helix transmembrane proteins"/>
    <property type="match status" value="1"/>
</dbReference>
<dbReference type="GO" id="GO:0030594">
    <property type="term" value="F:neurotransmitter receptor activity"/>
    <property type="evidence" value="ECO:0007669"/>
    <property type="project" value="TreeGrafter"/>
</dbReference>
<evidence type="ECO:0000256" key="9">
    <source>
        <dbReference type="RuleBase" id="RU000688"/>
    </source>
</evidence>
<proteinExistence type="inferred from homology"/>
<evidence type="ECO:0000256" key="4">
    <source>
        <dbReference type="ARBA" id="ARBA00022989"/>
    </source>
</evidence>
<keyword evidence="6 10" id="KW-0472">Membrane</keyword>
<evidence type="ECO:0000256" key="2">
    <source>
        <dbReference type="ARBA" id="ARBA00022475"/>
    </source>
</evidence>
<dbReference type="PROSITE" id="PS00237">
    <property type="entry name" value="G_PROTEIN_RECEP_F1_1"/>
    <property type="match status" value="1"/>
</dbReference>
<dbReference type="GO" id="GO:0005886">
    <property type="term" value="C:plasma membrane"/>
    <property type="evidence" value="ECO:0007669"/>
    <property type="project" value="UniProtKB-SubCell"/>
</dbReference>
<protein>
    <submittedName>
        <fullName evidence="13">G-protein coupled receptors family 1 profile domain-containing protein</fullName>
    </submittedName>
</protein>
<feature type="transmembrane region" description="Helical" evidence="10">
    <location>
        <begin position="20"/>
        <end position="42"/>
    </location>
</feature>
<feature type="transmembrane region" description="Helical" evidence="10">
    <location>
        <begin position="62"/>
        <end position="83"/>
    </location>
</feature>
<keyword evidence="2" id="KW-1003">Cell membrane</keyword>
<evidence type="ECO:0000259" key="11">
    <source>
        <dbReference type="PROSITE" id="PS50262"/>
    </source>
</evidence>
<dbReference type="PANTHER" id="PTHR24247">
    <property type="entry name" value="5-HYDROXYTRYPTAMINE RECEPTOR"/>
    <property type="match status" value="1"/>
</dbReference>
<dbReference type="GO" id="GO:0004989">
    <property type="term" value="F:octopamine receptor activity"/>
    <property type="evidence" value="ECO:0007669"/>
    <property type="project" value="TreeGrafter"/>
</dbReference>
<feature type="domain" description="G-protein coupled receptors family 1 profile" evidence="11">
    <location>
        <begin position="1"/>
        <end position="194"/>
    </location>
</feature>
<keyword evidence="7 9" id="KW-0675">Receptor</keyword>
<keyword evidence="3 9" id="KW-0812">Transmembrane</keyword>
<dbReference type="GO" id="GO:0045202">
    <property type="term" value="C:synapse"/>
    <property type="evidence" value="ECO:0007669"/>
    <property type="project" value="GOC"/>
</dbReference>
<dbReference type="GO" id="GO:0007268">
    <property type="term" value="P:chemical synaptic transmission"/>
    <property type="evidence" value="ECO:0007669"/>
    <property type="project" value="TreeGrafter"/>
</dbReference>
<dbReference type="PROSITE" id="PS50262">
    <property type="entry name" value="G_PROTEIN_RECEP_F1_2"/>
    <property type="match status" value="1"/>
</dbReference>
<evidence type="ECO:0000256" key="8">
    <source>
        <dbReference type="ARBA" id="ARBA00023224"/>
    </source>
</evidence>